<keyword evidence="2" id="KW-1185">Reference proteome</keyword>
<accession>A0A834JLS1</accession>
<dbReference type="Proteomes" id="UP000617340">
    <property type="component" value="Unassembled WGS sequence"/>
</dbReference>
<evidence type="ECO:0000313" key="1">
    <source>
        <dbReference type="EMBL" id="KAF7390295.1"/>
    </source>
</evidence>
<gene>
    <name evidence="1" type="ORF">HZH68_012152</name>
</gene>
<dbReference type="EMBL" id="JACSDZ010000012">
    <property type="protein sequence ID" value="KAF7390295.1"/>
    <property type="molecule type" value="Genomic_DNA"/>
</dbReference>
<sequence>MPFFSLKLPRYLVSVTNPETIFGTEYAEAERSTNKSNLFLPFSWSLLRRLRRLENTIMDRIDRADGSRCLIDRFRLLGVNSTDLPVASTRSSIRSIARTPLESPEARSVGCLANERTDGWTDG</sequence>
<name>A0A834JLS1_VESGE</name>
<proteinExistence type="predicted"/>
<evidence type="ECO:0000313" key="2">
    <source>
        <dbReference type="Proteomes" id="UP000617340"/>
    </source>
</evidence>
<reference evidence="1" key="1">
    <citation type="journal article" date="2020" name="G3 (Bethesda)">
        <title>High-Quality Assemblies for Three Invasive Social Wasps from the &lt;i&gt;Vespula&lt;/i&gt; Genus.</title>
        <authorList>
            <person name="Harrop T.W.R."/>
            <person name="Guhlin J."/>
            <person name="McLaughlin G.M."/>
            <person name="Permina E."/>
            <person name="Stockwell P."/>
            <person name="Gilligan J."/>
            <person name="Le Lec M.F."/>
            <person name="Gruber M.A.M."/>
            <person name="Quinn O."/>
            <person name="Lovegrove M."/>
            <person name="Duncan E.J."/>
            <person name="Remnant E.J."/>
            <person name="Van Eeckhoven J."/>
            <person name="Graham B."/>
            <person name="Knapp R.A."/>
            <person name="Langford K.W."/>
            <person name="Kronenberg Z."/>
            <person name="Press M.O."/>
            <person name="Eacker S.M."/>
            <person name="Wilson-Rankin E.E."/>
            <person name="Purcell J."/>
            <person name="Lester P.J."/>
            <person name="Dearden P.K."/>
        </authorList>
    </citation>
    <scope>NUCLEOTIDE SEQUENCE</scope>
    <source>
        <strain evidence="1">Linc-1</strain>
    </source>
</reference>
<dbReference type="AlphaFoldDB" id="A0A834JLS1"/>
<organism evidence="1 2">
    <name type="scientific">Vespula germanica</name>
    <name type="common">German yellow jacket</name>
    <name type="synonym">Paravespula germanica</name>
    <dbReference type="NCBI Taxonomy" id="30212"/>
    <lineage>
        <taxon>Eukaryota</taxon>
        <taxon>Metazoa</taxon>
        <taxon>Ecdysozoa</taxon>
        <taxon>Arthropoda</taxon>
        <taxon>Hexapoda</taxon>
        <taxon>Insecta</taxon>
        <taxon>Pterygota</taxon>
        <taxon>Neoptera</taxon>
        <taxon>Endopterygota</taxon>
        <taxon>Hymenoptera</taxon>
        <taxon>Apocrita</taxon>
        <taxon>Aculeata</taxon>
        <taxon>Vespoidea</taxon>
        <taxon>Vespidae</taxon>
        <taxon>Vespinae</taxon>
        <taxon>Vespula</taxon>
    </lineage>
</organism>
<comment type="caution">
    <text evidence="1">The sequence shown here is derived from an EMBL/GenBank/DDBJ whole genome shotgun (WGS) entry which is preliminary data.</text>
</comment>
<protein>
    <submittedName>
        <fullName evidence="1">Uncharacterized protein</fullName>
    </submittedName>
</protein>